<dbReference type="EMBL" id="JAHEPS010000002">
    <property type="protein sequence ID" value="MBT1444266.1"/>
    <property type="molecule type" value="Genomic_DNA"/>
</dbReference>
<evidence type="ECO:0000256" key="2">
    <source>
        <dbReference type="ARBA" id="ARBA00023125"/>
    </source>
</evidence>
<dbReference type="Gene3D" id="1.10.10.10">
    <property type="entry name" value="Winged helix-like DNA-binding domain superfamily/Winged helix DNA-binding domain"/>
    <property type="match status" value="1"/>
</dbReference>
<feature type="DNA-binding region" description="OmpR/PhoB-type" evidence="3">
    <location>
        <begin position="4"/>
        <end position="102"/>
    </location>
</feature>
<dbReference type="PROSITE" id="PS51755">
    <property type="entry name" value="OMPR_PHOB"/>
    <property type="match status" value="1"/>
</dbReference>
<dbReference type="Gene3D" id="2.120.10.30">
    <property type="entry name" value="TolB, C-terminal domain"/>
    <property type="match status" value="2"/>
</dbReference>
<dbReference type="SUPFAM" id="SSF82171">
    <property type="entry name" value="DPP6 N-terminal domain-like"/>
    <property type="match status" value="2"/>
</dbReference>
<gene>
    <name evidence="5" type="ORF">KJI95_06970</name>
</gene>
<dbReference type="CDD" id="cd00383">
    <property type="entry name" value="trans_reg_C"/>
    <property type="match status" value="1"/>
</dbReference>
<evidence type="ECO:0000313" key="6">
    <source>
        <dbReference type="Proteomes" id="UP001195903"/>
    </source>
</evidence>
<dbReference type="InterPro" id="IPR016032">
    <property type="entry name" value="Sig_transdc_resp-reg_C-effctor"/>
</dbReference>
<dbReference type="PANTHER" id="PTHR36842">
    <property type="entry name" value="PROTEIN TOLB HOMOLOG"/>
    <property type="match status" value="1"/>
</dbReference>
<reference evidence="5 6" key="1">
    <citation type="submission" date="2021-05" db="EMBL/GenBank/DDBJ databases">
        <title>Shewanella sp. JM162201.</title>
        <authorList>
            <person name="Xu S."/>
            <person name="Li A."/>
        </authorList>
    </citation>
    <scope>NUCLEOTIDE SEQUENCE [LARGE SCALE GENOMIC DNA]</scope>
    <source>
        <strain evidence="5 6">JM162201</strain>
    </source>
</reference>
<keyword evidence="2 3" id="KW-0238">DNA-binding</keyword>
<accession>A0ABS5V375</accession>
<dbReference type="PANTHER" id="PTHR36842:SF1">
    <property type="entry name" value="PROTEIN TOLB"/>
    <property type="match status" value="1"/>
</dbReference>
<dbReference type="Proteomes" id="UP001195903">
    <property type="component" value="Unassembled WGS sequence"/>
</dbReference>
<comment type="caution">
    <text evidence="5">The sequence shown here is derived from an EMBL/GenBank/DDBJ whole genome shotgun (WGS) entry which is preliminary data.</text>
</comment>
<keyword evidence="6" id="KW-1185">Reference proteome</keyword>
<sequence length="794" mass="87354">MFNNKKYRVGDVLINPEMCLVSRDGLESRLELRVMQVLVCLLERAGRPVSRDELIKEVWRGGVVSDNAINRIIAQLRSALGDDAKNQRLIKTVPKVGYLLTADVEALLLSQSKTVQPRPLHTTNAAPEALQEAMSEAVSGARLETLTPEVSGAGSLGLSEVQPQAVTLERRNISSETMDGATDTQALAGAPDDLADAPDNIERLRFHRVSDEAGLTLKPTPKSVSKPRRRSWPYAALGICLPVLLLWGWDSYHSSDVAGGGALEINEEIAMLKPLTSLDGQEVDPALSPSGRMLAFSYRELNGQRWRVMTQELSTGQINFIRSDNSSLNQRFPTWSDDGAHLAFMQFNGRDSCQVMLLDLLTQNLKTVAHCHPSSQSGALALKGQMLFYVDSEGVEEVKKIYQVDLNTLRRDQLSLSHSLGRGDYGLSLSPDKRRMAVLRNLSWFDTQIMLFDFASGEWQTALKVGYPLKSVAWSADGNSLIYRAEEGQLHRLDLATGSRTRITKVLQEVNSPRSNELGQTVAVAGELIEEALWIANLGAGNLQPSAWVSSSRRDYRGVISHDGKQTAFVSNRTGLPQIWLKHSDGREHKLSDFSRFSFIDELTFSVDGKALAGTINGEAFVFDIATTTLNYIPGRSSVRNLSWGMNNNELILFSSDNGQKQLQLVNVVTGTTIKVLANNGFSGKYDYATGKLYYSKIHAGGIWTVADGQERLITDEVTPFFAGAWSVESGKIWFLKQTNTGMGLVEFDPQSLARQEHAITKTSVSANSLSLSEDGKVLLSVLDDANVDVVLFN</sequence>
<name>A0ABS5V375_9GAMM</name>
<proteinExistence type="inferred from homology"/>
<dbReference type="InterPro" id="IPR036388">
    <property type="entry name" value="WH-like_DNA-bd_sf"/>
</dbReference>
<dbReference type="SUPFAM" id="SSF46894">
    <property type="entry name" value="C-terminal effector domain of the bipartite response regulators"/>
    <property type="match status" value="1"/>
</dbReference>
<dbReference type="RefSeq" id="WP_214506460.1">
    <property type="nucleotide sequence ID" value="NZ_JAHEPS010000002.1"/>
</dbReference>
<feature type="domain" description="OmpR/PhoB-type" evidence="4">
    <location>
        <begin position="4"/>
        <end position="102"/>
    </location>
</feature>
<dbReference type="Pfam" id="PF00486">
    <property type="entry name" value="Trans_reg_C"/>
    <property type="match status" value="1"/>
</dbReference>
<evidence type="ECO:0000256" key="3">
    <source>
        <dbReference type="PROSITE-ProRule" id="PRU01091"/>
    </source>
</evidence>
<evidence type="ECO:0000259" key="4">
    <source>
        <dbReference type="PROSITE" id="PS51755"/>
    </source>
</evidence>
<organism evidence="5 6">
    <name type="scientific">Shewanella jiangmenensis</name>
    <dbReference type="NCBI Taxonomy" id="2837387"/>
    <lineage>
        <taxon>Bacteria</taxon>
        <taxon>Pseudomonadati</taxon>
        <taxon>Pseudomonadota</taxon>
        <taxon>Gammaproteobacteria</taxon>
        <taxon>Alteromonadales</taxon>
        <taxon>Shewanellaceae</taxon>
        <taxon>Shewanella</taxon>
    </lineage>
</organism>
<comment type="similarity">
    <text evidence="1">Belongs to the TolB family.</text>
</comment>
<evidence type="ECO:0000256" key="1">
    <source>
        <dbReference type="ARBA" id="ARBA00009820"/>
    </source>
</evidence>
<protein>
    <submittedName>
        <fullName evidence="5">Winged helix-turn-helix domain-containing protein</fullName>
    </submittedName>
</protein>
<dbReference type="SMART" id="SM00862">
    <property type="entry name" value="Trans_reg_C"/>
    <property type="match status" value="1"/>
</dbReference>
<dbReference type="InterPro" id="IPR011042">
    <property type="entry name" value="6-blade_b-propeller_TolB-like"/>
</dbReference>
<dbReference type="InterPro" id="IPR001867">
    <property type="entry name" value="OmpR/PhoB-type_DNA-bd"/>
</dbReference>
<dbReference type="InterPro" id="IPR011659">
    <property type="entry name" value="WD40"/>
</dbReference>
<dbReference type="Pfam" id="PF07676">
    <property type="entry name" value="PD40"/>
    <property type="match status" value="2"/>
</dbReference>
<evidence type="ECO:0000313" key="5">
    <source>
        <dbReference type="EMBL" id="MBT1444266.1"/>
    </source>
</evidence>